<evidence type="ECO:0000256" key="3">
    <source>
        <dbReference type="ARBA" id="ARBA00022777"/>
    </source>
</evidence>
<keyword evidence="1" id="KW-0808">Transferase</keyword>
<reference evidence="7" key="1">
    <citation type="submission" date="2023-10" db="EMBL/GenBank/DDBJ databases">
        <title>Genome assembly of Pristionchus species.</title>
        <authorList>
            <person name="Yoshida K."/>
            <person name="Sommer R.J."/>
        </authorList>
    </citation>
    <scope>NUCLEOTIDE SEQUENCE</scope>
    <source>
        <strain evidence="7">RS5133</strain>
    </source>
</reference>
<dbReference type="InterPro" id="IPR001245">
    <property type="entry name" value="Ser-Thr/Tyr_kinase_cat_dom"/>
</dbReference>
<dbReference type="PROSITE" id="PS50011">
    <property type="entry name" value="PROTEIN_KINASE_DOM"/>
    <property type="match status" value="1"/>
</dbReference>
<evidence type="ECO:0000256" key="1">
    <source>
        <dbReference type="ARBA" id="ARBA00022679"/>
    </source>
</evidence>
<evidence type="ECO:0000259" key="6">
    <source>
        <dbReference type="PROSITE" id="PS50011"/>
    </source>
</evidence>
<dbReference type="SMART" id="SM00220">
    <property type="entry name" value="S_TKc"/>
    <property type="match status" value="1"/>
</dbReference>
<evidence type="ECO:0000256" key="4">
    <source>
        <dbReference type="ARBA" id="ARBA00022840"/>
    </source>
</evidence>
<dbReference type="Pfam" id="PF07714">
    <property type="entry name" value="PK_Tyr_Ser-Thr"/>
    <property type="match status" value="1"/>
</dbReference>
<keyword evidence="5" id="KW-0175">Coiled coil</keyword>
<dbReference type="Proteomes" id="UP001432322">
    <property type="component" value="Unassembled WGS sequence"/>
</dbReference>
<dbReference type="EMBL" id="BTSY01000005">
    <property type="protein sequence ID" value="GMT26721.1"/>
    <property type="molecule type" value="Genomic_DNA"/>
</dbReference>
<protein>
    <recommendedName>
        <fullName evidence="6">Protein kinase domain-containing protein</fullName>
    </recommendedName>
</protein>
<feature type="non-terminal residue" evidence="7">
    <location>
        <position position="1"/>
    </location>
</feature>
<feature type="coiled-coil region" evidence="5">
    <location>
        <begin position="792"/>
        <end position="819"/>
    </location>
</feature>
<name>A0AAV5W7G0_9BILA</name>
<organism evidence="7 8">
    <name type="scientific">Pristionchus fissidentatus</name>
    <dbReference type="NCBI Taxonomy" id="1538716"/>
    <lineage>
        <taxon>Eukaryota</taxon>
        <taxon>Metazoa</taxon>
        <taxon>Ecdysozoa</taxon>
        <taxon>Nematoda</taxon>
        <taxon>Chromadorea</taxon>
        <taxon>Rhabditida</taxon>
        <taxon>Rhabditina</taxon>
        <taxon>Diplogasteromorpha</taxon>
        <taxon>Diplogasteroidea</taxon>
        <taxon>Neodiplogasteridae</taxon>
        <taxon>Pristionchus</taxon>
    </lineage>
</organism>
<dbReference type="InterPro" id="IPR008271">
    <property type="entry name" value="Ser/Thr_kinase_AS"/>
</dbReference>
<accession>A0AAV5W7G0</accession>
<evidence type="ECO:0000256" key="2">
    <source>
        <dbReference type="ARBA" id="ARBA00022741"/>
    </source>
</evidence>
<dbReference type="InterPro" id="IPR011009">
    <property type="entry name" value="Kinase-like_dom_sf"/>
</dbReference>
<dbReference type="PROSITE" id="PS00108">
    <property type="entry name" value="PROTEIN_KINASE_ST"/>
    <property type="match status" value="1"/>
</dbReference>
<dbReference type="GO" id="GO:0005524">
    <property type="term" value="F:ATP binding"/>
    <property type="evidence" value="ECO:0007669"/>
    <property type="project" value="UniProtKB-KW"/>
</dbReference>
<dbReference type="GO" id="GO:0004674">
    <property type="term" value="F:protein serine/threonine kinase activity"/>
    <property type="evidence" value="ECO:0007669"/>
    <property type="project" value="TreeGrafter"/>
</dbReference>
<dbReference type="InterPro" id="IPR051681">
    <property type="entry name" value="Ser/Thr_Kinases-Pseudokinases"/>
</dbReference>
<comment type="caution">
    <text evidence="7">The sequence shown here is derived from an EMBL/GenBank/DDBJ whole genome shotgun (WGS) entry which is preliminary data.</text>
</comment>
<evidence type="ECO:0000313" key="8">
    <source>
        <dbReference type="Proteomes" id="UP001432322"/>
    </source>
</evidence>
<proteinExistence type="predicted"/>
<dbReference type="PANTHER" id="PTHR44329">
    <property type="entry name" value="SERINE/THREONINE-PROTEIN KINASE TNNI3K-RELATED"/>
    <property type="match status" value="1"/>
</dbReference>
<keyword evidence="8" id="KW-1185">Reference proteome</keyword>
<dbReference type="InterPro" id="IPR000719">
    <property type="entry name" value="Prot_kinase_dom"/>
</dbReference>
<evidence type="ECO:0000313" key="7">
    <source>
        <dbReference type="EMBL" id="GMT26721.1"/>
    </source>
</evidence>
<dbReference type="GO" id="GO:0006950">
    <property type="term" value="P:response to stress"/>
    <property type="evidence" value="ECO:0007669"/>
    <property type="project" value="UniProtKB-ARBA"/>
</dbReference>
<feature type="coiled-coil region" evidence="5">
    <location>
        <begin position="492"/>
        <end position="519"/>
    </location>
</feature>
<sequence length="825" mass="95622">EFSRAMFTGSNNRRNKSRQEIMLETKELDEKAKQLFDQFQLSNAHCGEYARRIACCASMQYRKLVDHNLKSGSADCQVIQDIVHRYIVDEITYLKMTTSELYTNTLNEFNFVMIDYDDQLEIRERLVRGMNMQTKSIMEEIESMFASLVQLVRDYRMPEINEASCRFVQQKRIVDENLMKGTPSSMFSEVKDHMARNKYEDLDDLAERHNEFEHVTTECLQHAQSIAKQAIDHYKKCVDLNIENGSALCKVIEDVMRKTIADAGNYLKKTVNELYDNDRLALEYEMIKHPNQKEILESHLSELNLHKNRLMDKFESTIKIEDITSYRTAEIDTVKDSFLRHRNVVTELCTKGNICLPTYEFDRIGREEKIESMKTITHEEYQKEVESTLESYERVVNKMITHFESITEISKRYSEEAIDENLLNGCAVFDPFVDTAVNAQKEILKALLKTVEAVSNNMTARLDYMLAHCKDRLSNGHNFRDAGNEFLRTRCAPEMHRNINSLERDLKAYRTEERQKAQDEFKSLALQSASAKIDNALQILPSERIDLSQFHLEKIGEGAQAEVFAFTLNEGGAERKLVAKRWTPGSNAEIALCGMGNENIATVINRGTLNNEVYLIYKFYPSTLEKELEIRPTGLEKLEFASWIKGLAGGMAFSRFHTIYHGDLKPANILISAERIVKLADFGVSITRDEVTNTERTSNWKGTPEYMPPELHRGVHENKDSLEQCDVWAYGIVVWQMMTGRRPFENVDRAQLIILIGSKNEHPVLPSACALESLVILLQRCWNRENQQRPTFMEIKRHLKDVEEELSELNEEEWNEECKRWRAAE</sequence>
<evidence type="ECO:0000256" key="5">
    <source>
        <dbReference type="SAM" id="Coils"/>
    </source>
</evidence>
<dbReference type="AlphaFoldDB" id="A0AAV5W7G0"/>
<feature type="domain" description="Protein kinase" evidence="6">
    <location>
        <begin position="549"/>
        <end position="806"/>
    </location>
</feature>
<keyword evidence="4" id="KW-0067">ATP-binding</keyword>
<gene>
    <name evidence="7" type="ORF">PFISCL1PPCAC_18018</name>
</gene>
<keyword evidence="2" id="KW-0547">Nucleotide-binding</keyword>
<dbReference type="PANTHER" id="PTHR44329:SF288">
    <property type="entry name" value="MITOGEN-ACTIVATED PROTEIN KINASE KINASE KINASE 20"/>
    <property type="match status" value="1"/>
</dbReference>
<dbReference type="Gene3D" id="1.10.510.10">
    <property type="entry name" value="Transferase(Phosphotransferase) domain 1"/>
    <property type="match status" value="1"/>
</dbReference>
<dbReference type="SUPFAM" id="SSF56112">
    <property type="entry name" value="Protein kinase-like (PK-like)"/>
    <property type="match status" value="1"/>
</dbReference>
<keyword evidence="3" id="KW-0418">Kinase</keyword>